<dbReference type="PANTHER" id="PTHR21237">
    <property type="entry name" value="GRPE PROTEIN"/>
    <property type="match status" value="1"/>
</dbReference>
<dbReference type="InterPro" id="IPR009012">
    <property type="entry name" value="GrpE_head"/>
</dbReference>
<keyword evidence="8" id="KW-1185">Reference proteome</keyword>
<dbReference type="Gene3D" id="3.90.20.20">
    <property type="match status" value="1"/>
</dbReference>
<evidence type="ECO:0000256" key="5">
    <source>
        <dbReference type="SAM" id="Coils"/>
    </source>
</evidence>
<name>A0ABM7X789_9BACT</name>
<keyword evidence="5" id="KW-0175">Coiled coil</keyword>
<gene>
    <name evidence="3 7" type="primary">grpE</name>
    <name evidence="7" type="ORF">AMPC_08020</name>
</gene>
<evidence type="ECO:0000313" key="7">
    <source>
        <dbReference type="EMBL" id="BDG07689.1"/>
    </source>
</evidence>
<protein>
    <recommendedName>
        <fullName evidence="3">Protein GrpE</fullName>
    </recommendedName>
    <alternativeName>
        <fullName evidence="3">HSP-70 cofactor</fullName>
    </alternativeName>
</protein>
<proteinExistence type="inferred from homology"/>
<accession>A0ABM7X789</accession>
<dbReference type="SUPFAM" id="SSF51064">
    <property type="entry name" value="Head domain of nucleotide exchange factor GrpE"/>
    <property type="match status" value="1"/>
</dbReference>
<dbReference type="Gene3D" id="2.30.22.10">
    <property type="entry name" value="Head domain of nucleotide exchange factor GrpE"/>
    <property type="match status" value="1"/>
</dbReference>
<dbReference type="Pfam" id="PF01025">
    <property type="entry name" value="GrpE"/>
    <property type="match status" value="1"/>
</dbReference>
<reference evidence="8" key="1">
    <citation type="journal article" date="2022" name="Int. J. Syst. Evol. Microbiol.">
        <title>Anaeromyxobacter oryzae sp. nov., Anaeromyxobacter diazotrophicus sp. nov. and Anaeromyxobacter paludicola sp. nov., isolated from paddy soils.</title>
        <authorList>
            <person name="Itoh H."/>
            <person name="Xu Z."/>
            <person name="Mise K."/>
            <person name="Masuda Y."/>
            <person name="Ushijima N."/>
            <person name="Hayakawa C."/>
            <person name="Shiratori Y."/>
            <person name="Senoo K."/>
        </authorList>
    </citation>
    <scope>NUCLEOTIDE SEQUENCE [LARGE SCALE GENOMIC DNA]</scope>
    <source>
        <strain evidence="8">Red630</strain>
    </source>
</reference>
<comment type="similarity">
    <text evidence="1 3 4">Belongs to the GrpE family.</text>
</comment>
<keyword evidence="2 3" id="KW-0143">Chaperone</keyword>
<keyword evidence="3" id="KW-0346">Stress response</keyword>
<dbReference type="PANTHER" id="PTHR21237:SF23">
    <property type="entry name" value="GRPE PROTEIN HOMOLOG, MITOCHONDRIAL"/>
    <property type="match status" value="1"/>
</dbReference>
<comment type="function">
    <text evidence="3">Participates actively in the response to hyperosmotic and heat shock by preventing the aggregation of stress-denatured proteins, in association with DnaK and GrpE. It is the nucleotide exchange factor for DnaK and may function as a thermosensor. Unfolded proteins bind initially to DnaJ; upon interaction with the DnaJ-bound protein, DnaK hydrolyzes its bound ATP, resulting in the formation of a stable complex. GrpE releases ADP from DnaK; ATP binding to DnaK triggers the release of the substrate protein, thus completing the reaction cycle. Several rounds of ATP-dependent interactions between DnaJ, DnaK and GrpE are required for fully efficient folding.</text>
</comment>
<evidence type="ECO:0000256" key="3">
    <source>
        <dbReference type="HAMAP-Rule" id="MF_01151"/>
    </source>
</evidence>
<evidence type="ECO:0000256" key="2">
    <source>
        <dbReference type="ARBA" id="ARBA00023186"/>
    </source>
</evidence>
<evidence type="ECO:0000256" key="1">
    <source>
        <dbReference type="ARBA" id="ARBA00009054"/>
    </source>
</evidence>
<dbReference type="PRINTS" id="PR00773">
    <property type="entry name" value="GRPEPROTEIN"/>
</dbReference>
<evidence type="ECO:0000313" key="8">
    <source>
        <dbReference type="Proteomes" id="UP001162734"/>
    </source>
</evidence>
<dbReference type="Proteomes" id="UP001162734">
    <property type="component" value="Chromosome"/>
</dbReference>
<organism evidence="7 8">
    <name type="scientific">Anaeromyxobacter paludicola</name>
    <dbReference type="NCBI Taxonomy" id="2918171"/>
    <lineage>
        <taxon>Bacteria</taxon>
        <taxon>Pseudomonadati</taxon>
        <taxon>Myxococcota</taxon>
        <taxon>Myxococcia</taxon>
        <taxon>Myxococcales</taxon>
        <taxon>Cystobacterineae</taxon>
        <taxon>Anaeromyxobacteraceae</taxon>
        <taxon>Anaeromyxobacter</taxon>
    </lineage>
</organism>
<dbReference type="HAMAP" id="MF_01151">
    <property type="entry name" value="GrpE"/>
    <property type="match status" value="1"/>
</dbReference>
<dbReference type="InterPro" id="IPR000740">
    <property type="entry name" value="GrpE"/>
</dbReference>
<comment type="subunit">
    <text evidence="3">Homodimer.</text>
</comment>
<dbReference type="InterPro" id="IPR013805">
    <property type="entry name" value="GrpE_CC"/>
</dbReference>
<dbReference type="SUPFAM" id="SSF58014">
    <property type="entry name" value="Coiled-coil domain of nucleotide exchange factor GrpE"/>
    <property type="match status" value="1"/>
</dbReference>
<feature type="region of interest" description="Disordered" evidence="6">
    <location>
        <begin position="1"/>
        <end position="42"/>
    </location>
</feature>
<comment type="subcellular location">
    <subcellularLocation>
        <location evidence="3">Cytoplasm</location>
    </subcellularLocation>
</comment>
<feature type="coiled-coil region" evidence="5">
    <location>
        <begin position="42"/>
        <end position="69"/>
    </location>
</feature>
<sequence>MPEEQQPGAFQNDPRQDPEPGAGAPPRPEQGGAPPDDRDARLSAQAARIDELTRAYAALVEETKAYRARMERERTRVLEAERLKIVEALLEGLDELDRALAAAHGSQGPLAEGVRLTHQALSKRVAELGATRLALVGQRFDPAVAEAVDVVPVADESQDDQVVQEVRSGWRIGERVLRPARVRVGRLARA</sequence>
<dbReference type="RefSeq" id="WP_248344539.1">
    <property type="nucleotide sequence ID" value="NZ_AP025592.1"/>
</dbReference>
<evidence type="ECO:0000256" key="4">
    <source>
        <dbReference type="RuleBase" id="RU004478"/>
    </source>
</evidence>
<evidence type="ECO:0000256" key="6">
    <source>
        <dbReference type="SAM" id="MobiDB-lite"/>
    </source>
</evidence>
<dbReference type="EMBL" id="AP025592">
    <property type="protein sequence ID" value="BDG07689.1"/>
    <property type="molecule type" value="Genomic_DNA"/>
</dbReference>
<keyword evidence="3" id="KW-0963">Cytoplasm</keyword>